<keyword evidence="2" id="KW-1185">Reference proteome</keyword>
<organism evidence="1 2">
    <name type="scientific">Sphagnum jensenii</name>
    <dbReference type="NCBI Taxonomy" id="128206"/>
    <lineage>
        <taxon>Eukaryota</taxon>
        <taxon>Viridiplantae</taxon>
        <taxon>Streptophyta</taxon>
        <taxon>Embryophyta</taxon>
        <taxon>Bryophyta</taxon>
        <taxon>Sphagnophytina</taxon>
        <taxon>Sphagnopsida</taxon>
        <taxon>Sphagnales</taxon>
        <taxon>Sphagnaceae</taxon>
        <taxon>Sphagnum</taxon>
    </lineage>
</organism>
<protein>
    <submittedName>
        <fullName evidence="1">Uncharacterized protein</fullName>
    </submittedName>
</protein>
<sequence length="69" mass="7868">MAKNVRQVVSRAVETLADTPKQEECKLNLCLKGFEAKEGETENELVQWFNTKLLQGQMRMCVKVVAAKR</sequence>
<evidence type="ECO:0000313" key="1">
    <source>
        <dbReference type="EMBL" id="CAK9278691.1"/>
    </source>
</evidence>
<evidence type="ECO:0000313" key="2">
    <source>
        <dbReference type="Proteomes" id="UP001497444"/>
    </source>
</evidence>
<dbReference type="Proteomes" id="UP001497444">
    <property type="component" value="Chromosome 9"/>
</dbReference>
<reference evidence="1" key="1">
    <citation type="submission" date="2024-02" db="EMBL/GenBank/DDBJ databases">
        <authorList>
            <consortium name="ELIXIR-Norway"/>
            <consortium name="Elixir Norway"/>
        </authorList>
    </citation>
    <scope>NUCLEOTIDE SEQUENCE</scope>
</reference>
<name>A0ABP0XHS6_9BRYO</name>
<accession>A0ABP0XHS6</accession>
<dbReference type="EMBL" id="OZ020104">
    <property type="protein sequence ID" value="CAK9278691.1"/>
    <property type="molecule type" value="Genomic_DNA"/>
</dbReference>
<proteinExistence type="predicted"/>
<gene>
    <name evidence="1" type="ORF">CSSPJE1EN1_LOCUS24169</name>
</gene>